<proteinExistence type="predicted"/>
<keyword evidence="1" id="KW-0175">Coiled coil</keyword>
<reference evidence="2" key="1">
    <citation type="submission" date="2022-11" db="EMBL/GenBank/DDBJ databases">
        <title>Centuries of genome instability and evolution in soft-shell clam transmissible cancer (bioRxiv).</title>
        <authorList>
            <person name="Hart S.F.M."/>
            <person name="Yonemitsu M.A."/>
            <person name="Giersch R.M."/>
            <person name="Beal B.F."/>
            <person name="Arriagada G."/>
            <person name="Davis B.W."/>
            <person name="Ostrander E.A."/>
            <person name="Goff S.P."/>
            <person name="Metzger M.J."/>
        </authorList>
    </citation>
    <scope>NUCLEOTIDE SEQUENCE</scope>
    <source>
        <strain evidence="2">MELC-2E11</strain>
        <tissue evidence="2">Siphon/mantle</tissue>
    </source>
</reference>
<accession>A0ABY7EKW7</accession>
<keyword evidence="3" id="KW-1185">Reference proteome</keyword>
<dbReference type="Proteomes" id="UP001164746">
    <property type="component" value="Chromosome 7"/>
</dbReference>
<evidence type="ECO:0000313" key="3">
    <source>
        <dbReference type="Proteomes" id="UP001164746"/>
    </source>
</evidence>
<evidence type="ECO:0000313" key="2">
    <source>
        <dbReference type="EMBL" id="WAR10625.1"/>
    </source>
</evidence>
<gene>
    <name evidence="2" type="ORF">MAR_035701</name>
</gene>
<evidence type="ECO:0008006" key="4">
    <source>
        <dbReference type="Google" id="ProtNLM"/>
    </source>
</evidence>
<name>A0ABY7EKW7_MYAAR</name>
<evidence type="ECO:0000256" key="1">
    <source>
        <dbReference type="SAM" id="Coils"/>
    </source>
</evidence>
<protein>
    <recommendedName>
        <fullName evidence="4">B box-type domain-containing protein</fullName>
    </recommendedName>
</protein>
<organism evidence="2 3">
    <name type="scientific">Mya arenaria</name>
    <name type="common">Soft-shell clam</name>
    <dbReference type="NCBI Taxonomy" id="6604"/>
    <lineage>
        <taxon>Eukaryota</taxon>
        <taxon>Metazoa</taxon>
        <taxon>Spiralia</taxon>
        <taxon>Lophotrochozoa</taxon>
        <taxon>Mollusca</taxon>
        <taxon>Bivalvia</taxon>
        <taxon>Autobranchia</taxon>
        <taxon>Heteroconchia</taxon>
        <taxon>Euheterodonta</taxon>
        <taxon>Imparidentia</taxon>
        <taxon>Neoheterodontei</taxon>
        <taxon>Myida</taxon>
        <taxon>Myoidea</taxon>
        <taxon>Myidae</taxon>
        <taxon>Mya</taxon>
    </lineage>
</organism>
<dbReference type="EMBL" id="CP111018">
    <property type="protein sequence ID" value="WAR10625.1"/>
    <property type="molecule type" value="Genomic_DNA"/>
</dbReference>
<dbReference type="Gene3D" id="3.30.160.60">
    <property type="entry name" value="Classic Zinc Finger"/>
    <property type="match status" value="1"/>
</dbReference>
<feature type="coiled-coil region" evidence="1">
    <location>
        <begin position="298"/>
        <end position="325"/>
    </location>
</feature>
<sequence length="377" mass="43037">MASLPIQCEMCLEENAIRSCDTCGPVGEVCLRFHQKGRSFRTHNINVLNKESHGAVRIDITEERCKKHPTKIAFFLCTIHDSMVCGRCLHSEHSPCAKEVVDLEQEGAKIDCEKVNTMKSLFNELKDEISLMKDEAAQSMGSYKNNADKCVEECMELGNKIKQRVDHLTSSIKDGIAMKHAENVRTHSRITDTCDEKSKWCANEENKIDDFVDNNMAGYLYLMGRHFEKDISNARSDVKEIKSKHIFKGIDFKENKTILKCLFEDLEDVCEQHEEVTGSDDGNTDDVATSTPEINKTRRVLTALLNQAKHNLDQSEKERAEVQAMCPQIKEYFNWTQPTGTVEVKDKPFTYNFDDEEYIILLVFAFPDGIQTVIIFL</sequence>